<dbReference type="EMBL" id="LKHV01000003">
    <property type="protein sequence ID" value="KRG19360.1"/>
    <property type="molecule type" value="Genomic_DNA"/>
</dbReference>
<evidence type="ECO:0000256" key="1">
    <source>
        <dbReference type="ARBA" id="ARBA00022723"/>
    </source>
</evidence>
<accession>A0A0Q9YFK0</accession>
<keyword evidence="3" id="KW-0408">Iron</keyword>
<gene>
    <name evidence="5" type="ORF">CC99x_008675</name>
    <name evidence="4" type="ORF">CC99x_00889</name>
</gene>
<dbReference type="RefSeq" id="WP_057624012.1">
    <property type="nucleotide sequence ID" value="NZ_LKHV02000001.1"/>
</dbReference>
<organism evidence="4">
    <name type="scientific">Candidatus Berkiella cookevillensis</name>
    <dbReference type="NCBI Taxonomy" id="437022"/>
    <lineage>
        <taxon>Bacteria</taxon>
        <taxon>Pseudomonadati</taxon>
        <taxon>Pseudomonadota</taxon>
        <taxon>Gammaproteobacteria</taxon>
        <taxon>Candidatus Berkiellales</taxon>
        <taxon>Candidatus Berkiellaceae</taxon>
        <taxon>Candidatus Berkiella</taxon>
    </lineage>
</organism>
<evidence type="ECO:0000256" key="3">
    <source>
        <dbReference type="ARBA" id="ARBA00023004"/>
    </source>
</evidence>
<dbReference type="Proteomes" id="UP000051494">
    <property type="component" value="Unassembled WGS sequence"/>
</dbReference>
<comment type="caution">
    <text evidence="4">The sequence shown here is derived from an EMBL/GenBank/DDBJ whole genome shotgun (WGS) entry which is preliminary data.</text>
</comment>
<dbReference type="GO" id="GO:0046872">
    <property type="term" value="F:metal ion binding"/>
    <property type="evidence" value="ECO:0007669"/>
    <property type="project" value="UniProtKB-KW"/>
</dbReference>
<dbReference type="SUPFAM" id="SSF51182">
    <property type="entry name" value="RmlC-like cupins"/>
    <property type="match status" value="1"/>
</dbReference>
<sequence>MEIEIINKEREIQVILMHLQPGDEIPLHDHPDTHVFLYVVSGDIEMECFDKIRTDKGSLSIKSSFIKKFKASDSYLLTPTKNNLHHIKAITSASIMDIMTPGYYESGNVPNWYKIISTQDLEIKVALTEQPDYIVKAKEKALKRFEKKNFLY</sequence>
<dbReference type="Pfam" id="PF07847">
    <property type="entry name" value="PCO_ADO"/>
    <property type="match status" value="1"/>
</dbReference>
<evidence type="ECO:0008006" key="7">
    <source>
        <dbReference type="Google" id="ProtNLM"/>
    </source>
</evidence>
<dbReference type="InterPro" id="IPR014710">
    <property type="entry name" value="RmlC-like_jellyroll"/>
</dbReference>
<dbReference type="GO" id="GO:0016702">
    <property type="term" value="F:oxidoreductase activity, acting on single donors with incorporation of molecular oxygen, incorporation of two atoms of oxygen"/>
    <property type="evidence" value="ECO:0007669"/>
    <property type="project" value="InterPro"/>
</dbReference>
<proteinExistence type="predicted"/>
<dbReference type="STRING" id="437022.CC99x_00889"/>
<reference evidence="4" key="1">
    <citation type="submission" date="2015-09" db="EMBL/GenBank/DDBJ databases">
        <title>Draft Genome Sequences of Two Novel Amoeba-resistant Intranuclear Bacteria, Candidatus Berkiella cookevillensis and Candidatus Berkiella aquae.</title>
        <authorList>
            <person name="Mehari Y.T."/>
            <person name="Arivett B.A."/>
            <person name="Farone A.L."/>
            <person name="Gunderson J.H."/>
            <person name="Farone M.B."/>
        </authorList>
    </citation>
    <scope>NUCLEOTIDE SEQUENCE [LARGE SCALE GENOMIC DNA]</scope>
    <source>
        <strain evidence="4">CC99</strain>
    </source>
</reference>
<reference evidence="5" key="2">
    <citation type="journal article" date="2016" name="Genome Announc.">
        <title>Draft Genome Sequences of Two Novel Amoeba-Resistant Intranuclear Bacteria, 'Candidatus Berkiella cookevillensis' and 'Candidatus Berkiella aquae'.</title>
        <authorList>
            <person name="Mehari Y.T."/>
            <person name="Arivett B.A."/>
            <person name="Farone A.L."/>
            <person name="Gunderson J.H."/>
            <person name="Farone M.B."/>
        </authorList>
    </citation>
    <scope>NUCLEOTIDE SEQUENCE</scope>
    <source>
        <strain evidence="5">CC99</strain>
    </source>
</reference>
<keyword evidence="6" id="KW-1185">Reference proteome</keyword>
<evidence type="ECO:0000256" key="2">
    <source>
        <dbReference type="ARBA" id="ARBA00023002"/>
    </source>
</evidence>
<dbReference type="EMBL" id="LKHV02000001">
    <property type="protein sequence ID" value="MCS5708974.1"/>
    <property type="molecule type" value="Genomic_DNA"/>
</dbReference>
<dbReference type="AlphaFoldDB" id="A0A0Q9YFK0"/>
<evidence type="ECO:0000313" key="4">
    <source>
        <dbReference type="EMBL" id="KRG19360.1"/>
    </source>
</evidence>
<dbReference type="OrthoDB" id="5959209at2"/>
<dbReference type="Gene3D" id="2.60.120.10">
    <property type="entry name" value="Jelly Rolls"/>
    <property type="match status" value="1"/>
</dbReference>
<dbReference type="InterPro" id="IPR011051">
    <property type="entry name" value="RmlC_Cupin_sf"/>
</dbReference>
<protein>
    <recommendedName>
        <fullName evidence="7">Cupin domain protein</fullName>
    </recommendedName>
</protein>
<name>A0A0Q9YFK0_9GAMM</name>
<keyword evidence="2" id="KW-0560">Oxidoreductase</keyword>
<keyword evidence="1" id="KW-0479">Metal-binding</keyword>
<evidence type="ECO:0000313" key="6">
    <source>
        <dbReference type="Proteomes" id="UP000051494"/>
    </source>
</evidence>
<reference evidence="5" key="3">
    <citation type="submission" date="2021-06" db="EMBL/GenBank/DDBJ databases">
        <title>Genomic Description and Analysis of Intracellular Bacteria, Candidatus Berkiella cookevillensis and Candidatus Berkiella aquae.</title>
        <authorList>
            <person name="Kidane D.T."/>
            <person name="Mehari Y.T."/>
            <person name="Rice F.C."/>
            <person name="Arivett B.A."/>
            <person name="Farone A.L."/>
            <person name="Berk S.G."/>
            <person name="Farone M.B."/>
        </authorList>
    </citation>
    <scope>NUCLEOTIDE SEQUENCE</scope>
    <source>
        <strain evidence="5">CC99</strain>
    </source>
</reference>
<dbReference type="InterPro" id="IPR012864">
    <property type="entry name" value="PCO/ADO"/>
</dbReference>
<evidence type="ECO:0000313" key="5">
    <source>
        <dbReference type="EMBL" id="MCS5708974.1"/>
    </source>
</evidence>